<keyword evidence="8" id="KW-0067">ATP-binding</keyword>
<dbReference type="InterPro" id="IPR036097">
    <property type="entry name" value="HisK_dim/P_sf"/>
</dbReference>
<dbReference type="Gene3D" id="3.30.450.20">
    <property type="entry name" value="PAS domain"/>
    <property type="match status" value="1"/>
</dbReference>
<comment type="catalytic activity">
    <reaction evidence="1">
        <text>ATP + protein L-histidine = ADP + protein N-phospho-L-histidine.</text>
        <dbReference type="EC" id="2.7.13.3"/>
    </reaction>
</comment>
<reference evidence="16" key="1">
    <citation type="submission" date="2021-11" db="EMBL/GenBank/DDBJ databases">
        <authorList>
            <person name="Rodrigo-Torres L."/>
            <person name="Arahal R. D."/>
            <person name="Lucena T."/>
        </authorList>
    </citation>
    <scope>NUCLEOTIDE SEQUENCE</scope>
    <source>
        <strain evidence="16">CECT 7929</strain>
    </source>
</reference>
<name>A0ABM8ZPT6_9VIBR</name>
<evidence type="ECO:0000256" key="2">
    <source>
        <dbReference type="ARBA" id="ARBA00012438"/>
    </source>
</evidence>
<evidence type="ECO:0000256" key="13">
    <source>
        <dbReference type="ARBA" id="ARBA00042313"/>
    </source>
</evidence>
<proteinExistence type="predicted"/>
<dbReference type="InterPro" id="IPR035965">
    <property type="entry name" value="PAS-like_dom_sf"/>
</dbReference>
<keyword evidence="10" id="KW-0535">Nitrogen fixation</keyword>
<dbReference type="InterPro" id="IPR005467">
    <property type="entry name" value="His_kinase_dom"/>
</dbReference>
<dbReference type="CDD" id="cd00082">
    <property type="entry name" value="HisKA"/>
    <property type="match status" value="1"/>
</dbReference>
<evidence type="ECO:0000256" key="4">
    <source>
        <dbReference type="ARBA" id="ARBA00022679"/>
    </source>
</evidence>
<dbReference type="GO" id="GO:0004673">
    <property type="term" value="F:protein histidine kinase activity"/>
    <property type="evidence" value="ECO:0007669"/>
    <property type="project" value="UniProtKB-EC"/>
</dbReference>
<dbReference type="Gene3D" id="3.30.565.10">
    <property type="entry name" value="Histidine kinase-like ATPase, C-terminal domain"/>
    <property type="match status" value="1"/>
</dbReference>
<dbReference type="InterPro" id="IPR003594">
    <property type="entry name" value="HATPase_dom"/>
</dbReference>
<evidence type="ECO:0000256" key="5">
    <source>
        <dbReference type="ARBA" id="ARBA00022741"/>
    </source>
</evidence>
<dbReference type="PANTHER" id="PTHR43065">
    <property type="entry name" value="SENSOR HISTIDINE KINASE"/>
    <property type="match status" value="1"/>
</dbReference>
<dbReference type="Proteomes" id="UP000838672">
    <property type="component" value="Unassembled WGS sequence"/>
</dbReference>
<dbReference type="InterPro" id="IPR013767">
    <property type="entry name" value="PAS_fold"/>
</dbReference>
<evidence type="ECO:0000256" key="9">
    <source>
        <dbReference type="ARBA" id="ARBA00023012"/>
    </source>
</evidence>
<evidence type="ECO:0000256" key="7">
    <source>
        <dbReference type="ARBA" id="ARBA00022801"/>
    </source>
</evidence>
<organism evidence="16 17">
    <name type="scientific">Vibrio stylophorae</name>
    <dbReference type="NCBI Taxonomy" id="659351"/>
    <lineage>
        <taxon>Bacteria</taxon>
        <taxon>Pseudomonadati</taxon>
        <taxon>Pseudomonadota</taxon>
        <taxon>Gammaproteobacteria</taxon>
        <taxon>Vibrionales</taxon>
        <taxon>Vibrionaceae</taxon>
        <taxon>Vibrio</taxon>
    </lineage>
</organism>
<dbReference type="InterPro" id="IPR004358">
    <property type="entry name" value="Sig_transdc_His_kin-like_C"/>
</dbReference>
<evidence type="ECO:0000256" key="14">
    <source>
        <dbReference type="ARBA" id="ARBA00043094"/>
    </source>
</evidence>
<dbReference type="SUPFAM" id="SSF55874">
    <property type="entry name" value="ATPase domain of HSP90 chaperone/DNA topoisomerase II/histidine kinase"/>
    <property type="match status" value="1"/>
</dbReference>
<dbReference type="EC" id="2.7.13.3" evidence="2"/>
<evidence type="ECO:0000256" key="8">
    <source>
        <dbReference type="ARBA" id="ARBA00022840"/>
    </source>
</evidence>
<dbReference type="Pfam" id="PF02518">
    <property type="entry name" value="HATPase_c"/>
    <property type="match status" value="1"/>
</dbReference>
<dbReference type="InterPro" id="IPR003661">
    <property type="entry name" value="HisK_dim/P_dom"/>
</dbReference>
<keyword evidence="17" id="KW-1185">Reference proteome</keyword>
<accession>A0ABM8ZPT6</accession>
<dbReference type="EMBL" id="CAKLDI010000001">
    <property type="protein sequence ID" value="CAH0532323.1"/>
    <property type="molecule type" value="Genomic_DNA"/>
</dbReference>
<dbReference type="PROSITE" id="PS50109">
    <property type="entry name" value="HIS_KIN"/>
    <property type="match status" value="1"/>
</dbReference>
<dbReference type="CDD" id="cd00130">
    <property type="entry name" value="PAS"/>
    <property type="match status" value="1"/>
</dbReference>
<evidence type="ECO:0000256" key="6">
    <source>
        <dbReference type="ARBA" id="ARBA00022777"/>
    </source>
</evidence>
<feature type="domain" description="Histidine kinase" evidence="15">
    <location>
        <begin position="135"/>
        <end position="348"/>
    </location>
</feature>
<keyword evidence="6 16" id="KW-0418">Kinase</keyword>
<evidence type="ECO:0000256" key="3">
    <source>
        <dbReference type="ARBA" id="ARBA00022553"/>
    </source>
</evidence>
<evidence type="ECO:0000313" key="16">
    <source>
        <dbReference type="EMBL" id="CAH0532323.1"/>
    </source>
</evidence>
<keyword evidence="4 16" id="KW-0808">Transferase</keyword>
<dbReference type="PRINTS" id="PR00344">
    <property type="entry name" value="BCTRLSENSOR"/>
</dbReference>
<dbReference type="PANTHER" id="PTHR43065:SF16">
    <property type="entry name" value="SENSORY HISTIDINE KINASE_PHOSPHATASE NTRB"/>
    <property type="match status" value="1"/>
</dbReference>
<keyword evidence="9" id="KW-0902">Two-component regulatory system</keyword>
<evidence type="ECO:0000256" key="1">
    <source>
        <dbReference type="ARBA" id="ARBA00000085"/>
    </source>
</evidence>
<dbReference type="SMART" id="SM00091">
    <property type="entry name" value="PAS"/>
    <property type="match status" value="1"/>
</dbReference>
<dbReference type="InterPro" id="IPR036890">
    <property type="entry name" value="HATPase_C_sf"/>
</dbReference>
<protein>
    <recommendedName>
        <fullName evidence="12">Sensory histidine kinase/phosphatase NtrB</fullName>
        <ecNumber evidence="2">2.7.13.3</ecNumber>
    </recommendedName>
    <alternativeName>
        <fullName evidence="13">Nitrogen regulation protein NR(II)</fullName>
    </alternativeName>
    <alternativeName>
        <fullName evidence="14">Nitrogen regulator II</fullName>
    </alternativeName>
</protein>
<dbReference type="SUPFAM" id="SSF55785">
    <property type="entry name" value="PYP-like sensor domain (PAS domain)"/>
    <property type="match status" value="1"/>
</dbReference>
<keyword evidence="5" id="KW-0547">Nucleotide-binding</keyword>
<evidence type="ECO:0000256" key="10">
    <source>
        <dbReference type="ARBA" id="ARBA00023231"/>
    </source>
</evidence>
<keyword evidence="3" id="KW-0597">Phosphoprotein</keyword>
<dbReference type="NCBIfam" id="TIGR00229">
    <property type="entry name" value="sensory_box"/>
    <property type="match status" value="1"/>
</dbReference>
<evidence type="ECO:0000313" key="17">
    <source>
        <dbReference type="Proteomes" id="UP000838672"/>
    </source>
</evidence>
<evidence type="ECO:0000256" key="11">
    <source>
        <dbReference type="ARBA" id="ARBA00037696"/>
    </source>
</evidence>
<dbReference type="RefSeq" id="WP_237464148.1">
    <property type="nucleotide sequence ID" value="NZ_CAKLDI010000001.1"/>
</dbReference>
<evidence type="ECO:0000256" key="12">
    <source>
        <dbReference type="ARBA" id="ARBA00039567"/>
    </source>
</evidence>
<dbReference type="InterPro" id="IPR000014">
    <property type="entry name" value="PAS"/>
</dbReference>
<dbReference type="Gene3D" id="1.10.287.130">
    <property type="match status" value="1"/>
</dbReference>
<sequence length="351" mass="39213">MLDPYQQIFHHQRSGMLLLNAQLTVLKVNASAEQLFGLSGRRLCQQPIEQLLHHPELTPSHLRQTIDHLHSFTCNEVSLKLAGQWLLLDITVTAFAEAQQRYLLLELRPVDQQRKLSHEAMQSAQQQAAKELVRGLAHEIKNPLGGLRGAAQLLEKTLPTPDLKEYTQIIMSQADRLRDLVDRLLGPQRPSRFIATNIHLVLEQVRQLIQLQSPHIELTRDYDPSLPDIAMDPHQIEQVLLNIASNAAIALGEQPNSQITLRTRTAYHCVLHGQQHKLVAQIDIIDNGPGIPAQIQDTLFYPMVSGRADGTGLGLSIANNLIDQHHGKITVTSTPGETCFSIFLPLTESSN</sequence>
<dbReference type="SMART" id="SM00387">
    <property type="entry name" value="HATPase_c"/>
    <property type="match status" value="1"/>
</dbReference>
<dbReference type="Pfam" id="PF00989">
    <property type="entry name" value="PAS"/>
    <property type="match status" value="1"/>
</dbReference>
<dbReference type="SMART" id="SM00388">
    <property type="entry name" value="HisKA"/>
    <property type="match status" value="1"/>
</dbReference>
<keyword evidence="7" id="KW-0378">Hydrolase</keyword>
<dbReference type="NCBIfam" id="NF008293">
    <property type="entry name" value="PRK11073.1"/>
    <property type="match status" value="1"/>
</dbReference>
<dbReference type="Pfam" id="PF00512">
    <property type="entry name" value="HisKA"/>
    <property type="match status" value="1"/>
</dbReference>
<evidence type="ECO:0000259" key="15">
    <source>
        <dbReference type="PROSITE" id="PS50109"/>
    </source>
</evidence>
<gene>
    <name evidence="16" type="primary">glnL</name>
    <name evidence="16" type="ORF">VST7929_00141</name>
</gene>
<comment type="function">
    <text evidence="11">Member of the two-component regulatory system NtrB/NtrC, which controls expression of the nitrogen-regulated (ntr) genes in response to nitrogen limitation. Under conditions of nitrogen limitation, NtrB autophosphorylates and transfers the phosphoryl group to NtrC. In the presence of nitrogen, acts as a phosphatase that dephosphorylates and inactivates NtrC.</text>
</comment>
<comment type="caution">
    <text evidence="16">The sequence shown here is derived from an EMBL/GenBank/DDBJ whole genome shotgun (WGS) entry which is preliminary data.</text>
</comment>
<dbReference type="SUPFAM" id="SSF47384">
    <property type="entry name" value="Homodimeric domain of signal transducing histidine kinase"/>
    <property type="match status" value="1"/>
</dbReference>